<comment type="subcellular location">
    <subcellularLocation>
        <location evidence="1">Nucleus</location>
    </subcellularLocation>
</comment>
<feature type="compositionally biased region" description="Polar residues" evidence="4">
    <location>
        <begin position="1"/>
        <end position="13"/>
    </location>
</feature>
<accession>A0A3N4IYJ6</accession>
<evidence type="ECO:0000313" key="6">
    <source>
        <dbReference type="Proteomes" id="UP000275078"/>
    </source>
</evidence>
<keyword evidence="3" id="KW-0175">Coiled coil</keyword>
<name>A0A3N4IYJ6_ASCIM</name>
<proteinExistence type="predicted"/>
<evidence type="ECO:0000256" key="4">
    <source>
        <dbReference type="SAM" id="MobiDB-lite"/>
    </source>
</evidence>
<feature type="compositionally biased region" description="Low complexity" evidence="4">
    <location>
        <begin position="679"/>
        <end position="697"/>
    </location>
</feature>
<dbReference type="GO" id="GO:0005634">
    <property type="term" value="C:nucleus"/>
    <property type="evidence" value="ECO:0007669"/>
    <property type="project" value="UniProtKB-SubCell"/>
</dbReference>
<feature type="region of interest" description="Disordered" evidence="4">
    <location>
        <begin position="1"/>
        <end position="34"/>
    </location>
</feature>
<keyword evidence="6" id="KW-1185">Reference proteome</keyword>
<evidence type="ECO:0000256" key="3">
    <source>
        <dbReference type="SAM" id="Coils"/>
    </source>
</evidence>
<dbReference type="GO" id="GO:0006355">
    <property type="term" value="P:regulation of DNA-templated transcription"/>
    <property type="evidence" value="ECO:0007669"/>
    <property type="project" value="InterPro"/>
</dbReference>
<evidence type="ECO:0000313" key="5">
    <source>
        <dbReference type="EMBL" id="RPA86734.1"/>
    </source>
</evidence>
<evidence type="ECO:0000256" key="1">
    <source>
        <dbReference type="ARBA" id="ARBA00004123"/>
    </source>
</evidence>
<dbReference type="AlphaFoldDB" id="A0A3N4IYJ6"/>
<feature type="region of interest" description="Disordered" evidence="4">
    <location>
        <begin position="297"/>
        <end position="319"/>
    </location>
</feature>
<dbReference type="Proteomes" id="UP000275078">
    <property type="component" value="Unassembled WGS sequence"/>
</dbReference>
<evidence type="ECO:0000256" key="2">
    <source>
        <dbReference type="ARBA" id="ARBA00023242"/>
    </source>
</evidence>
<dbReference type="PROSITE" id="PS00354">
    <property type="entry name" value="HMGI_Y"/>
    <property type="match status" value="1"/>
</dbReference>
<protein>
    <submittedName>
        <fullName evidence="5">Uncharacterized protein</fullName>
    </submittedName>
</protein>
<keyword evidence="2" id="KW-0539">Nucleus</keyword>
<feature type="compositionally biased region" description="Low complexity" evidence="4">
    <location>
        <begin position="305"/>
        <end position="314"/>
    </location>
</feature>
<feature type="region of interest" description="Disordered" evidence="4">
    <location>
        <begin position="679"/>
        <end position="703"/>
    </location>
</feature>
<reference evidence="5 6" key="1">
    <citation type="journal article" date="2018" name="Nat. Ecol. Evol.">
        <title>Pezizomycetes genomes reveal the molecular basis of ectomycorrhizal truffle lifestyle.</title>
        <authorList>
            <person name="Murat C."/>
            <person name="Payen T."/>
            <person name="Noel B."/>
            <person name="Kuo A."/>
            <person name="Morin E."/>
            <person name="Chen J."/>
            <person name="Kohler A."/>
            <person name="Krizsan K."/>
            <person name="Balestrini R."/>
            <person name="Da Silva C."/>
            <person name="Montanini B."/>
            <person name="Hainaut M."/>
            <person name="Levati E."/>
            <person name="Barry K.W."/>
            <person name="Belfiori B."/>
            <person name="Cichocki N."/>
            <person name="Clum A."/>
            <person name="Dockter R.B."/>
            <person name="Fauchery L."/>
            <person name="Guy J."/>
            <person name="Iotti M."/>
            <person name="Le Tacon F."/>
            <person name="Lindquist E.A."/>
            <person name="Lipzen A."/>
            <person name="Malagnac F."/>
            <person name="Mello A."/>
            <person name="Molinier V."/>
            <person name="Miyauchi S."/>
            <person name="Poulain J."/>
            <person name="Riccioni C."/>
            <person name="Rubini A."/>
            <person name="Sitrit Y."/>
            <person name="Splivallo R."/>
            <person name="Traeger S."/>
            <person name="Wang M."/>
            <person name="Zifcakova L."/>
            <person name="Wipf D."/>
            <person name="Zambonelli A."/>
            <person name="Paolocci F."/>
            <person name="Nowrousian M."/>
            <person name="Ottonello S."/>
            <person name="Baldrian P."/>
            <person name="Spatafora J.W."/>
            <person name="Henrissat B."/>
            <person name="Nagy L.G."/>
            <person name="Aury J.M."/>
            <person name="Wincker P."/>
            <person name="Grigoriev I.V."/>
            <person name="Bonfante P."/>
            <person name="Martin F.M."/>
        </authorList>
    </citation>
    <scope>NUCLEOTIDE SEQUENCE [LARGE SCALE GENOMIC DNA]</scope>
    <source>
        <strain evidence="5 6">RN42</strain>
    </source>
</reference>
<gene>
    <name evidence="5" type="ORF">BJ508DRAFT_321321</name>
</gene>
<sequence length="703" mass="78919">MEAVTDNTATLPSDTPPQAPSRRGRGRPRRKSTLVPVEVFSQVFQNSQRERQTAITPAERHFATDALEKVETDILTSEENAALLAASGDPTAIAQQEAIMRTREQRAAAREKTLREVRELEARRELEERNQKENIPSGNGEGGEATVVKHEVVDLTDAPPVSTQKAAPPAPIAPVLAFAAPIAPVMQSAGHNPSQEQLMREMAEMKAQQAAYEAQNAADFQKQQIDGRQEDARKKAEIEAMKQQLAVMRRVEEQKRAEQQRFLNHDPVRIEALRVQHENVSALNLNQLKDKASEVERLRSEQAARAEQAAQNARRVAEAQHAINRDEQARLNHESYVAALSRARTDDALLEEMKALEARHRLFADRNGHTGAWTVDLIKAYLFCESPLLSNTFSSDTARCEAMIETQVIKTSEPRRQETGVRLKMLWESVSTKFVDYLISPDKVEQFEEPVRQDLGGMYYVQDQTPSHLVAMQRTEPIMRALQTCTSEKAVIRFVGGFDKFYAEMNTSLHWGTVDPYGYLLKFFTTAVMEVVMKNAGELKFDLRINAGDLDMVLNNRTVTSNSMRLWINLHNVATGYSVTIPICSIEPEHHTYPIIVGELLTMSEFSPHGLHSMDRDTAVPIAQSFRAYIHPTSGNMEVMVYSAPIHHLKFMADHISGRLPGQAHSSHLSDERRAYYAGPRAPRIPGNPRGIPPRNATDFTLD</sequence>
<dbReference type="InterPro" id="IPR000637">
    <property type="entry name" value="HMGI/Y_DNA-bd_CS"/>
</dbReference>
<feature type="coiled-coil region" evidence="3">
    <location>
        <begin position="195"/>
        <end position="261"/>
    </location>
</feature>
<feature type="compositionally biased region" description="Basic residues" evidence="4">
    <location>
        <begin position="22"/>
        <end position="32"/>
    </location>
</feature>
<dbReference type="EMBL" id="ML119648">
    <property type="protein sequence ID" value="RPA86734.1"/>
    <property type="molecule type" value="Genomic_DNA"/>
</dbReference>
<organism evidence="5 6">
    <name type="scientific">Ascobolus immersus RN42</name>
    <dbReference type="NCBI Taxonomy" id="1160509"/>
    <lineage>
        <taxon>Eukaryota</taxon>
        <taxon>Fungi</taxon>
        <taxon>Dikarya</taxon>
        <taxon>Ascomycota</taxon>
        <taxon>Pezizomycotina</taxon>
        <taxon>Pezizomycetes</taxon>
        <taxon>Pezizales</taxon>
        <taxon>Ascobolaceae</taxon>
        <taxon>Ascobolus</taxon>
    </lineage>
</organism>